<protein>
    <recommendedName>
        <fullName evidence="3">N-acetyltransferase domain-containing protein</fullName>
    </recommendedName>
</protein>
<reference evidence="1 2" key="1">
    <citation type="journal article" date="2021" name="ACS Chem. Biol.">
        <title>Genomic-Led Discovery of a Novel Glycopeptide Antibiotic by Nonomuraea coxensis DSM 45129.</title>
        <authorList>
            <person name="Yushchuk O."/>
            <person name="Vior N.M."/>
            <person name="Andreo-Vidal A."/>
            <person name="Berini F."/>
            <person name="Ruckert C."/>
            <person name="Busche T."/>
            <person name="Binda E."/>
            <person name="Kalinowski J."/>
            <person name="Truman A.W."/>
            <person name="Marinelli F."/>
        </authorList>
    </citation>
    <scope>NUCLEOTIDE SEQUENCE [LARGE SCALE GENOMIC DNA]</scope>
    <source>
        <strain evidence="1 2">DSM 45129</strain>
    </source>
</reference>
<evidence type="ECO:0008006" key="3">
    <source>
        <dbReference type="Google" id="ProtNLM"/>
    </source>
</evidence>
<organism evidence="1 2">
    <name type="scientific">Nonomuraea coxensis DSM 45129</name>
    <dbReference type="NCBI Taxonomy" id="1122611"/>
    <lineage>
        <taxon>Bacteria</taxon>
        <taxon>Bacillati</taxon>
        <taxon>Actinomycetota</taxon>
        <taxon>Actinomycetes</taxon>
        <taxon>Streptosporangiales</taxon>
        <taxon>Streptosporangiaceae</taxon>
        <taxon>Nonomuraea</taxon>
    </lineage>
</organism>
<name>A0ABX8UGR1_9ACTN</name>
<sequence>MTAAWPRTEVVETVKRLLLRPGVVTEGFTGVGVVAEAGRLLVVFRWRRDPNTYAIELDFPTAPESPWTGLTVDSAEEWAADVASLLMEELLTGLVVRGRRTVREGHVLLDRRAPEAVWPAGYHVGEVHLGDDPLDAGFWLADAGMDVSVPRRLIAGARLVCWLQAYVDNDRGEPYVGHAAASWEDDGRTTARLDVAYVRPGVPPELRTALARLAVHEAAAAGAVSVVTTLDDPGLRGLGFRPADGGGLVLGTRSVA</sequence>
<evidence type="ECO:0000313" key="1">
    <source>
        <dbReference type="EMBL" id="QYC45537.1"/>
    </source>
</evidence>
<keyword evidence="2" id="KW-1185">Reference proteome</keyword>
<evidence type="ECO:0000313" key="2">
    <source>
        <dbReference type="Proteomes" id="UP000824681"/>
    </source>
</evidence>
<proteinExistence type="predicted"/>
<accession>A0ABX8UGR1</accession>
<dbReference type="EMBL" id="CP068985">
    <property type="protein sequence ID" value="QYC45537.1"/>
    <property type="molecule type" value="Genomic_DNA"/>
</dbReference>
<dbReference type="Proteomes" id="UP000824681">
    <property type="component" value="Chromosome"/>
</dbReference>
<gene>
    <name evidence="1" type="ORF">Nocox_39970</name>
</gene>